<comment type="similarity">
    <text evidence="1">Belongs to the amidase family.</text>
</comment>
<reference evidence="3 4" key="1">
    <citation type="journal article" date="2019" name="Int. J. Syst. Evol. Microbiol.">
        <title>The Global Catalogue of Microorganisms (GCM) 10K type strain sequencing project: providing services to taxonomists for standard genome sequencing and annotation.</title>
        <authorList>
            <consortium name="The Broad Institute Genomics Platform"/>
            <consortium name="The Broad Institute Genome Sequencing Center for Infectious Disease"/>
            <person name="Wu L."/>
            <person name="Ma J."/>
        </authorList>
    </citation>
    <scope>NUCLEOTIDE SEQUENCE [LARGE SCALE GENOMIC DNA]</scope>
    <source>
        <strain evidence="3 4">JCM 16343</strain>
    </source>
</reference>
<protein>
    <submittedName>
        <fullName evidence="3">Amidase family protein</fullName>
    </submittedName>
</protein>
<evidence type="ECO:0000313" key="3">
    <source>
        <dbReference type="EMBL" id="GAA0309774.1"/>
    </source>
</evidence>
<evidence type="ECO:0000313" key="4">
    <source>
        <dbReference type="Proteomes" id="UP001501787"/>
    </source>
</evidence>
<accession>A0ABN0VL51</accession>
<organism evidence="3 4">
    <name type="scientific">Psychrobacter aestuarii</name>
    <dbReference type="NCBI Taxonomy" id="556327"/>
    <lineage>
        <taxon>Bacteria</taxon>
        <taxon>Pseudomonadati</taxon>
        <taxon>Pseudomonadota</taxon>
        <taxon>Gammaproteobacteria</taxon>
        <taxon>Moraxellales</taxon>
        <taxon>Moraxellaceae</taxon>
        <taxon>Psychrobacter</taxon>
    </lineage>
</organism>
<comment type="caution">
    <text evidence="3">The sequence shown here is derived from an EMBL/GenBank/DDBJ whole genome shotgun (WGS) entry which is preliminary data.</text>
</comment>
<dbReference type="Pfam" id="PF01425">
    <property type="entry name" value="Amidase"/>
    <property type="match status" value="2"/>
</dbReference>
<evidence type="ECO:0000259" key="2">
    <source>
        <dbReference type="Pfam" id="PF01425"/>
    </source>
</evidence>
<dbReference type="EMBL" id="BAAAFR010000001">
    <property type="protein sequence ID" value="GAA0309774.1"/>
    <property type="molecule type" value="Genomic_DNA"/>
</dbReference>
<dbReference type="InterPro" id="IPR023631">
    <property type="entry name" value="Amidase_dom"/>
</dbReference>
<dbReference type="SUPFAM" id="SSF75304">
    <property type="entry name" value="Amidase signature (AS) enzymes"/>
    <property type="match status" value="1"/>
</dbReference>
<sequence length="499" mass="53102">MFKEYTDYDALGLAALIHSKAISPLEALEAAIDTANRLNPELNAIINRFDARAYASIERGLPKGVFYGVPLLLKDLSFVVAGEPMSMGSRSVRVLTNYDSEIVKRMRAAGLNIFGKTNTPEFGLTITTEPKAFGAAHNPFKHGYSTGGSSGGSAAAVSSGIVPMAGSGDGGGSIRFPAAWCGVFGLKPSRGRNPLGPMMGEGWGGAVADHVITRSVRDSAAMLDVTHGAERGSPYVIAPPEGTFLQAAERAPRKLRIALQQKPLVADTLVDGEVMAVLMRTAEQLRSMGHEVIEAEPDISIDNFWRDFLTVICAHTAFTIDNIERCFGSAQVAGLEPQTENMAMIGRALSAADLVCAQHGWHDSQYKTGELLEQFDMILCPTVPTPAVAHGVLVPSEMEETLMRGTGMVSRGLNVGKYAFGSGIIERLSHDILSKMSFTLLGNVTGLPAMSVPVGMSRAGLPIGMQLIGRMNDEATLLSVAGEMERAGWFTAPACAMNK</sequence>
<dbReference type="RefSeq" id="WP_201504101.1">
    <property type="nucleotide sequence ID" value="NZ_BAAAFR010000001.1"/>
</dbReference>
<feature type="domain" description="Amidase" evidence="2">
    <location>
        <begin position="26"/>
        <end position="395"/>
    </location>
</feature>
<gene>
    <name evidence="3" type="ORF">GCM10009129_03720</name>
</gene>
<dbReference type="PANTHER" id="PTHR11895">
    <property type="entry name" value="TRANSAMIDASE"/>
    <property type="match status" value="1"/>
</dbReference>
<dbReference type="InterPro" id="IPR000120">
    <property type="entry name" value="Amidase"/>
</dbReference>
<dbReference type="PANTHER" id="PTHR11895:SF7">
    <property type="entry name" value="GLUTAMYL-TRNA(GLN) AMIDOTRANSFERASE SUBUNIT A, MITOCHONDRIAL"/>
    <property type="match status" value="1"/>
</dbReference>
<keyword evidence="4" id="KW-1185">Reference proteome</keyword>
<feature type="domain" description="Amidase" evidence="2">
    <location>
        <begin position="437"/>
        <end position="478"/>
    </location>
</feature>
<dbReference type="Gene3D" id="3.90.1300.10">
    <property type="entry name" value="Amidase signature (AS) domain"/>
    <property type="match status" value="1"/>
</dbReference>
<dbReference type="Proteomes" id="UP001501787">
    <property type="component" value="Unassembled WGS sequence"/>
</dbReference>
<proteinExistence type="inferred from homology"/>
<name>A0ABN0VL51_9GAMM</name>
<dbReference type="InterPro" id="IPR036928">
    <property type="entry name" value="AS_sf"/>
</dbReference>
<evidence type="ECO:0000256" key="1">
    <source>
        <dbReference type="ARBA" id="ARBA00009199"/>
    </source>
</evidence>